<keyword evidence="8 10" id="KW-1133">Transmembrane helix</keyword>
<keyword evidence="11" id="KW-0282">Flagellum</keyword>
<dbReference type="GO" id="GO:0009425">
    <property type="term" value="C:bacterial-type flagellum basal body"/>
    <property type="evidence" value="ECO:0007669"/>
    <property type="project" value="InterPro"/>
</dbReference>
<evidence type="ECO:0000313" key="11">
    <source>
        <dbReference type="EMBL" id="ANP42091.1"/>
    </source>
</evidence>
<gene>
    <name evidence="11" type="ORF">K529_015035</name>
</gene>
<dbReference type="GO" id="GO:0005886">
    <property type="term" value="C:plasma membrane"/>
    <property type="evidence" value="ECO:0007669"/>
    <property type="project" value="UniProtKB-SubCell"/>
</dbReference>
<sequence>MTDAVADVETDGPAKKSKMPLIIGLVLGIAGAGGGFFAVQSGLLPFGNKPAPEVAQVTKEAPEGVDKGESAEEIANLAFIEMEPIVVTLNRASGVQQLRFRAQLEVNQADQAEVETVLPRVVDVLNSYLRALELEDLTDPMALPKLRAQMLRRINIVTGQGRVRDLLIMDFVLN</sequence>
<keyword evidence="4" id="KW-1003">Cell membrane</keyword>
<dbReference type="GO" id="GO:0006935">
    <property type="term" value="P:chemotaxis"/>
    <property type="evidence" value="ECO:0007669"/>
    <property type="project" value="UniProtKB-KW"/>
</dbReference>
<evidence type="ECO:0000256" key="1">
    <source>
        <dbReference type="ARBA" id="ARBA00002254"/>
    </source>
</evidence>
<dbReference type="OrthoDB" id="7619358at2"/>
<evidence type="ECO:0000256" key="6">
    <source>
        <dbReference type="ARBA" id="ARBA00022692"/>
    </source>
</evidence>
<evidence type="ECO:0000256" key="10">
    <source>
        <dbReference type="RuleBase" id="RU364125"/>
    </source>
</evidence>
<comment type="similarity">
    <text evidence="3 10">Belongs to the FliL family.</text>
</comment>
<comment type="function">
    <text evidence="1 10">Controls the rotational direction of flagella during chemotaxis.</text>
</comment>
<keyword evidence="6 10" id="KW-0812">Transmembrane</keyword>
<evidence type="ECO:0000256" key="5">
    <source>
        <dbReference type="ARBA" id="ARBA00022500"/>
    </source>
</evidence>
<dbReference type="RefSeq" id="WP_040641244.1">
    <property type="nucleotide sequence ID" value="NZ_CP015230.1"/>
</dbReference>
<dbReference type="AlphaFoldDB" id="A0A1B1A6B0"/>
<dbReference type="STRING" id="1265309.K529_015035"/>
<evidence type="ECO:0000313" key="12">
    <source>
        <dbReference type="Proteomes" id="UP000013243"/>
    </source>
</evidence>
<dbReference type="PANTHER" id="PTHR35091:SF2">
    <property type="entry name" value="FLAGELLAR PROTEIN FLIL"/>
    <property type="match status" value="1"/>
</dbReference>
<evidence type="ECO:0000256" key="4">
    <source>
        <dbReference type="ARBA" id="ARBA00022475"/>
    </source>
</evidence>
<keyword evidence="11" id="KW-0969">Cilium</keyword>
<protein>
    <recommendedName>
        <fullName evidence="10">Flagellar protein FliL</fullName>
    </recommendedName>
</protein>
<keyword evidence="10" id="KW-0997">Cell inner membrane</keyword>
<evidence type="ECO:0000256" key="3">
    <source>
        <dbReference type="ARBA" id="ARBA00008281"/>
    </source>
</evidence>
<dbReference type="Proteomes" id="UP000013243">
    <property type="component" value="Chromosome"/>
</dbReference>
<keyword evidence="11" id="KW-0966">Cell projection</keyword>
<keyword evidence="5 10" id="KW-0145">Chemotaxis</keyword>
<dbReference type="PANTHER" id="PTHR35091">
    <property type="entry name" value="FLAGELLAR PROTEIN FLIL"/>
    <property type="match status" value="1"/>
</dbReference>
<dbReference type="EMBL" id="CP015230">
    <property type="protein sequence ID" value="ANP42091.1"/>
    <property type="molecule type" value="Genomic_DNA"/>
</dbReference>
<dbReference type="KEGG" id="rmb:K529_015035"/>
<reference evidence="11 12" key="1">
    <citation type="journal article" date="2016" name="ISME J.">
        <title>Global occurrence and heterogeneity of the Roseobacter-clade species Ruegeria mobilis.</title>
        <authorList>
            <person name="Sonnenschein E."/>
            <person name="Gram L."/>
        </authorList>
    </citation>
    <scope>NUCLEOTIDE SEQUENCE [LARGE SCALE GENOMIC DNA]</scope>
    <source>
        <strain evidence="11 12">F1926</strain>
    </source>
</reference>
<dbReference type="GeneID" id="28251175"/>
<organism evidence="11 12">
    <name type="scientific">Tritonibacter mobilis F1926</name>
    <dbReference type="NCBI Taxonomy" id="1265309"/>
    <lineage>
        <taxon>Bacteria</taxon>
        <taxon>Pseudomonadati</taxon>
        <taxon>Pseudomonadota</taxon>
        <taxon>Alphaproteobacteria</taxon>
        <taxon>Rhodobacterales</taxon>
        <taxon>Paracoccaceae</taxon>
        <taxon>Tritonibacter</taxon>
    </lineage>
</organism>
<evidence type="ECO:0000256" key="8">
    <source>
        <dbReference type="ARBA" id="ARBA00022989"/>
    </source>
</evidence>
<keyword evidence="7 10" id="KW-0283">Flagellar rotation</keyword>
<evidence type="ECO:0000256" key="9">
    <source>
        <dbReference type="ARBA" id="ARBA00023136"/>
    </source>
</evidence>
<name>A0A1B1A6B0_9RHOB</name>
<keyword evidence="9 10" id="KW-0472">Membrane</keyword>
<evidence type="ECO:0000256" key="2">
    <source>
        <dbReference type="ARBA" id="ARBA00004162"/>
    </source>
</evidence>
<comment type="subcellular location">
    <subcellularLocation>
        <location evidence="10">Cell inner membrane</location>
    </subcellularLocation>
    <subcellularLocation>
        <location evidence="2">Cell membrane</location>
        <topology evidence="2">Single-pass membrane protein</topology>
    </subcellularLocation>
</comment>
<feature type="transmembrane region" description="Helical" evidence="10">
    <location>
        <begin position="20"/>
        <end position="39"/>
    </location>
</feature>
<dbReference type="Pfam" id="PF03748">
    <property type="entry name" value="FliL"/>
    <property type="match status" value="1"/>
</dbReference>
<dbReference type="GO" id="GO:0071978">
    <property type="term" value="P:bacterial-type flagellum-dependent swarming motility"/>
    <property type="evidence" value="ECO:0007669"/>
    <property type="project" value="TreeGrafter"/>
</dbReference>
<dbReference type="InterPro" id="IPR005503">
    <property type="entry name" value="FliL"/>
</dbReference>
<evidence type="ECO:0000256" key="7">
    <source>
        <dbReference type="ARBA" id="ARBA00022779"/>
    </source>
</evidence>
<accession>A0A1B1A6B0</accession>
<proteinExistence type="inferred from homology"/>